<dbReference type="GO" id="GO:0005694">
    <property type="term" value="C:chromosome"/>
    <property type="evidence" value="ECO:0007669"/>
    <property type="project" value="InterPro"/>
</dbReference>
<dbReference type="KEGG" id="tam:Theam_1705"/>
<dbReference type="Gene3D" id="3.30.65.10">
    <property type="entry name" value="Bacterial Topoisomerase I, domain 1"/>
    <property type="match status" value="1"/>
</dbReference>
<evidence type="ECO:0000313" key="2">
    <source>
        <dbReference type="EMBL" id="ADU97661.1"/>
    </source>
</evidence>
<dbReference type="InterPro" id="IPR013498">
    <property type="entry name" value="Topo_IA_Znf"/>
</dbReference>
<protein>
    <submittedName>
        <fullName evidence="2">DNA topoisomerase type IA zn finger domain protein</fullName>
    </submittedName>
</protein>
<reference evidence="2" key="1">
    <citation type="submission" date="2011-01" db="EMBL/GenBank/DDBJ databases">
        <title>Complete sequence of chromosome of Thermovibrio ammonificans HB-1.</title>
        <authorList>
            <consortium name="US DOE Joint Genome Institute"/>
            <person name="Lucas S."/>
            <person name="Copeland A."/>
            <person name="Lapidus A."/>
            <person name="Cheng J.-F."/>
            <person name="Goodwin L."/>
            <person name="Pitluck S."/>
            <person name="Davenport K."/>
            <person name="Detter J.C."/>
            <person name="Han C."/>
            <person name="Tapia R."/>
            <person name="Land M."/>
            <person name="Hauser L."/>
            <person name="Kyrpides N."/>
            <person name="Ivanova N."/>
            <person name="Ovchinnikova G."/>
            <person name="Vetriani C."/>
            <person name="Woyke T."/>
        </authorList>
    </citation>
    <scope>NUCLEOTIDE SEQUENCE [LARGE SCALE GENOMIC DNA]</scope>
    <source>
        <strain evidence="2">HB-1</strain>
    </source>
</reference>
<evidence type="ECO:0000313" key="3">
    <source>
        <dbReference type="Proteomes" id="UP000006362"/>
    </source>
</evidence>
<name>E8T5T5_THEA1</name>
<dbReference type="EMBL" id="CP002444">
    <property type="protein sequence ID" value="ADU97661.1"/>
    <property type="molecule type" value="Genomic_DNA"/>
</dbReference>
<organism evidence="2 3">
    <name type="scientific">Thermovibrio ammonificans (strain DSM 15698 / JCM 12110 / HB-1)</name>
    <dbReference type="NCBI Taxonomy" id="648996"/>
    <lineage>
        <taxon>Bacteria</taxon>
        <taxon>Pseudomonadati</taxon>
        <taxon>Aquificota</taxon>
        <taxon>Aquificia</taxon>
        <taxon>Desulfurobacteriales</taxon>
        <taxon>Desulfurobacteriaceae</taxon>
        <taxon>Thermovibrio</taxon>
    </lineage>
</organism>
<dbReference type="Pfam" id="PF01396">
    <property type="entry name" value="Zn_ribbon_Top1"/>
    <property type="match status" value="1"/>
</dbReference>
<dbReference type="HOGENOM" id="CLU_2884450_0_0_0"/>
<proteinExistence type="predicted"/>
<dbReference type="GO" id="GO:0003677">
    <property type="term" value="F:DNA binding"/>
    <property type="evidence" value="ECO:0007669"/>
    <property type="project" value="InterPro"/>
</dbReference>
<keyword evidence="3" id="KW-1185">Reference proteome</keyword>
<dbReference type="RefSeq" id="WP_013538446.1">
    <property type="nucleotide sequence ID" value="NC_014926.1"/>
</dbReference>
<dbReference type="eggNOG" id="COG0551">
    <property type="taxonomic scope" value="Bacteria"/>
</dbReference>
<dbReference type="GO" id="GO:0003916">
    <property type="term" value="F:DNA topoisomerase activity"/>
    <property type="evidence" value="ECO:0007669"/>
    <property type="project" value="InterPro"/>
</dbReference>
<feature type="domain" description="DNA topoisomerase type IA zn finger" evidence="1">
    <location>
        <begin position="25"/>
        <end position="59"/>
    </location>
</feature>
<dbReference type="OrthoDB" id="5782056at2"/>
<dbReference type="Proteomes" id="UP000006362">
    <property type="component" value="Chromosome"/>
</dbReference>
<sequence length="63" mass="6767">MRRITGHITKAVVLKTGVVKLPTFGYCPKCGAALKLVEGPFGKFTACSNPACPFVKRVKGEED</sequence>
<accession>E8T5T5</accession>
<dbReference type="GO" id="GO:0006265">
    <property type="term" value="P:DNA topological change"/>
    <property type="evidence" value="ECO:0007669"/>
    <property type="project" value="InterPro"/>
</dbReference>
<dbReference type="SUPFAM" id="SSF57783">
    <property type="entry name" value="Zinc beta-ribbon"/>
    <property type="match status" value="1"/>
</dbReference>
<evidence type="ECO:0000259" key="1">
    <source>
        <dbReference type="Pfam" id="PF01396"/>
    </source>
</evidence>
<dbReference type="AlphaFoldDB" id="E8T5T5"/>
<gene>
    <name evidence="2" type="ordered locus">Theam_1705</name>
</gene>